<evidence type="ECO:0000256" key="1">
    <source>
        <dbReference type="SAM" id="SignalP"/>
    </source>
</evidence>
<feature type="chain" id="PRO_5041425759" evidence="1">
    <location>
        <begin position="32"/>
        <end position="102"/>
    </location>
</feature>
<evidence type="ECO:0000313" key="3">
    <source>
        <dbReference type="Proteomes" id="UP001177140"/>
    </source>
</evidence>
<keyword evidence="1" id="KW-0732">Signal</keyword>
<gene>
    <name evidence="2" type="ORF">MKW94_001567</name>
</gene>
<proteinExistence type="predicted"/>
<accession>A0AA41S605</accession>
<organism evidence="2 3">
    <name type="scientific">Papaver nudicaule</name>
    <name type="common">Iceland poppy</name>
    <dbReference type="NCBI Taxonomy" id="74823"/>
    <lineage>
        <taxon>Eukaryota</taxon>
        <taxon>Viridiplantae</taxon>
        <taxon>Streptophyta</taxon>
        <taxon>Embryophyta</taxon>
        <taxon>Tracheophyta</taxon>
        <taxon>Spermatophyta</taxon>
        <taxon>Magnoliopsida</taxon>
        <taxon>Ranunculales</taxon>
        <taxon>Papaveraceae</taxon>
        <taxon>Papaveroideae</taxon>
        <taxon>Papaver</taxon>
    </lineage>
</organism>
<sequence length="102" mass="11005">MARKGVSAVICIAAVVVIMVIAIAQHHVVEAEPGFGGCHAKCTDECIEEGFDKPFCLLKCDNFCSDHFKVNENAKGKKFDTDKNIVGDALLIADVGDVEENH</sequence>
<dbReference type="SUPFAM" id="SSF111388">
    <property type="entry name" value="Pollen allergen ole e 6"/>
    <property type="match status" value="1"/>
</dbReference>
<dbReference type="Gene3D" id="1.10.287.720">
    <property type="entry name" value="Pollen allergen ole e 6"/>
    <property type="match status" value="1"/>
</dbReference>
<feature type="signal peptide" evidence="1">
    <location>
        <begin position="1"/>
        <end position="31"/>
    </location>
</feature>
<comment type="caution">
    <text evidence="2">The sequence shown here is derived from an EMBL/GenBank/DDBJ whole genome shotgun (WGS) entry which is preliminary data.</text>
</comment>
<reference evidence="2" key="1">
    <citation type="submission" date="2022-03" db="EMBL/GenBank/DDBJ databases">
        <title>A functionally conserved STORR gene fusion in Papaver species that diverged 16.8 million years ago.</title>
        <authorList>
            <person name="Catania T."/>
        </authorList>
    </citation>
    <scope>NUCLEOTIDE SEQUENCE</scope>
    <source>
        <strain evidence="2">S-191538</strain>
    </source>
</reference>
<protein>
    <submittedName>
        <fullName evidence="2">Uncharacterized protein</fullName>
    </submittedName>
</protein>
<dbReference type="Proteomes" id="UP001177140">
    <property type="component" value="Unassembled WGS sequence"/>
</dbReference>
<dbReference type="EMBL" id="JAJJMA010106021">
    <property type="protein sequence ID" value="MCL7030852.1"/>
    <property type="molecule type" value="Genomic_DNA"/>
</dbReference>
<evidence type="ECO:0000313" key="2">
    <source>
        <dbReference type="EMBL" id="MCL7030852.1"/>
    </source>
</evidence>
<name>A0AA41S605_PAPNU</name>
<keyword evidence="3" id="KW-1185">Reference proteome</keyword>
<dbReference type="AlphaFoldDB" id="A0AA41S605"/>
<dbReference type="InterPro" id="IPR036466">
    <property type="entry name" value="Pollen_allergen_ole-e-6_sf"/>
</dbReference>